<accession>A0ABR4KJS6</accession>
<keyword evidence="1" id="KW-0472">Membrane</keyword>
<keyword evidence="3" id="KW-1185">Reference proteome</keyword>
<comment type="caution">
    <text evidence="2">The sequence shown here is derived from an EMBL/GenBank/DDBJ whole genome shotgun (WGS) entry which is preliminary data.</text>
</comment>
<dbReference type="InterPro" id="IPR052974">
    <property type="entry name" value="GH79_Enzymes"/>
</dbReference>
<dbReference type="RefSeq" id="XP_070900260.1">
    <property type="nucleotide sequence ID" value="XM_071045322.1"/>
</dbReference>
<evidence type="ECO:0008006" key="4">
    <source>
        <dbReference type="Google" id="ProtNLM"/>
    </source>
</evidence>
<organism evidence="2 3">
    <name type="scientific">Aspergillus pseudodeflectus</name>
    <dbReference type="NCBI Taxonomy" id="176178"/>
    <lineage>
        <taxon>Eukaryota</taxon>
        <taxon>Fungi</taxon>
        <taxon>Dikarya</taxon>
        <taxon>Ascomycota</taxon>
        <taxon>Pezizomycotina</taxon>
        <taxon>Eurotiomycetes</taxon>
        <taxon>Eurotiomycetidae</taxon>
        <taxon>Eurotiales</taxon>
        <taxon>Aspergillaceae</taxon>
        <taxon>Aspergillus</taxon>
        <taxon>Aspergillus subgen. Nidulantes</taxon>
    </lineage>
</organism>
<gene>
    <name evidence="2" type="ORF">BJX68DRAFT_265777</name>
</gene>
<evidence type="ECO:0000313" key="2">
    <source>
        <dbReference type="EMBL" id="KAL2852257.1"/>
    </source>
</evidence>
<reference evidence="2 3" key="1">
    <citation type="submission" date="2024-07" db="EMBL/GenBank/DDBJ databases">
        <title>Section-level genome sequencing and comparative genomics of Aspergillus sections Usti and Cavernicolus.</title>
        <authorList>
            <consortium name="Lawrence Berkeley National Laboratory"/>
            <person name="Nybo J.L."/>
            <person name="Vesth T.C."/>
            <person name="Theobald S."/>
            <person name="Frisvad J.C."/>
            <person name="Larsen T.O."/>
            <person name="Kjaerboelling I."/>
            <person name="Rothschild-Mancinelli K."/>
            <person name="Lyhne E.K."/>
            <person name="Kogle M.E."/>
            <person name="Barry K."/>
            <person name="Clum A."/>
            <person name="Na H."/>
            <person name="Ledsgaard L."/>
            <person name="Lin J."/>
            <person name="Lipzen A."/>
            <person name="Kuo A."/>
            <person name="Riley R."/>
            <person name="Mondo S."/>
            <person name="LaButti K."/>
            <person name="Haridas S."/>
            <person name="Pangalinan J."/>
            <person name="Salamov A.A."/>
            <person name="Simmons B.A."/>
            <person name="Magnuson J.K."/>
            <person name="Chen J."/>
            <person name="Drula E."/>
            <person name="Henrissat B."/>
            <person name="Wiebenga A."/>
            <person name="Lubbers R.J."/>
            <person name="Gomes A.C."/>
            <person name="Macurrencykelacurrency M.R."/>
            <person name="Stajich J."/>
            <person name="Grigoriev I.V."/>
            <person name="Mortensen U.H."/>
            <person name="De vries R.P."/>
            <person name="Baker S.E."/>
            <person name="Andersen M.R."/>
        </authorList>
    </citation>
    <scope>NUCLEOTIDE SEQUENCE [LARGE SCALE GENOMIC DNA]</scope>
    <source>
        <strain evidence="2 3">CBS 756.74</strain>
    </source>
</reference>
<keyword evidence="1" id="KW-1133">Transmembrane helix</keyword>
<dbReference type="Proteomes" id="UP001610444">
    <property type="component" value="Unassembled WGS sequence"/>
</dbReference>
<dbReference type="PANTHER" id="PTHR36183">
    <property type="entry name" value="BETA-GLUCURONIDASE"/>
    <property type="match status" value="1"/>
</dbReference>
<dbReference type="PANTHER" id="PTHR36183:SF2">
    <property type="entry name" value="BETA-GLUCURONIDASE C-TERMINAL DOMAIN-CONTAINING PROTEIN"/>
    <property type="match status" value="1"/>
</dbReference>
<feature type="transmembrane region" description="Helical" evidence="1">
    <location>
        <begin position="12"/>
        <end position="34"/>
    </location>
</feature>
<evidence type="ECO:0000313" key="3">
    <source>
        <dbReference type="Proteomes" id="UP001610444"/>
    </source>
</evidence>
<dbReference type="EMBL" id="JBFXLR010000016">
    <property type="protein sequence ID" value="KAL2852257.1"/>
    <property type="molecule type" value="Genomic_DNA"/>
</dbReference>
<proteinExistence type="predicted"/>
<protein>
    <recommendedName>
        <fullName evidence="4">Fucose-specific lectin</fullName>
    </recommendedName>
</protein>
<dbReference type="GeneID" id="98160486"/>
<keyword evidence="1" id="KW-0812">Transmembrane</keyword>
<sequence length="129" mass="14102">MPRPRDVSDVYAAALWSVDFTFYAACLSISRIYYHMGTPYRYSVWQPVESNGTAAHVKPLYYGNWFTAAALSGGIKQVSVLVNETSLAVYAIYGTNTNSGSSRTSTSLKPVAILNLGVWISTQPAAKRP</sequence>
<evidence type="ECO:0000256" key="1">
    <source>
        <dbReference type="SAM" id="Phobius"/>
    </source>
</evidence>
<name>A0ABR4KJS6_9EURO</name>
<dbReference type="Gene3D" id="3.20.20.80">
    <property type="entry name" value="Glycosidases"/>
    <property type="match status" value="1"/>
</dbReference>